<sequence>MSESLWVLAFILLTGLIFIFAAGGIRWMAKRKLEVCTAETTGRVIRWLQEEVYDDFNSATSYMWFPVYAYDVQGKHYEKKGDIGLSEPGETNEDIVLHYEPGNPYNSYATLRNYDILVYIFWILGGLLTMGALAVWWLIHAGWTE</sequence>
<proteinExistence type="predicted"/>
<evidence type="ECO:0000313" key="3">
    <source>
        <dbReference type="Proteomes" id="UP000183843"/>
    </source>
</evidence>
<dbReference type="EMBL" id="FOJX01000002">
    <property type="protein sequence ID" value="SFA82450.1"/>
    <property type="molecule type" value="Genomic_DNA"/>
</dbReference>
<organism evidence="2 3">
    <name type="scientific">Selenomonas ruminantium</name>
    <dbReference type="NCBI Taxonomy" id="971"/>
    <lineage>
        <taxon>Bacteria</taxon>
        <taxon>Bacillati</taxon>
        <taxon>Bacillota</taxon>
        <taxon>Negativicutes</taxon>
        <taxon>Selenomonadales</taxon>
        <taxon>Selenomonadaceae</taxon>
        <taxon>Selenomonas</taxon>
    </lineage>
</organism>
<evidence type="ECO:0000256" key="1">
    <source>
        <dbReference type="SAM" id="Phobius"/>
    </source>
</evidence>
<feature type="transmembrane region" description="Helical" evidence="1">
    <location>
        <begin position="6"/>
        <end position="25"/>
    </location>
</feature>
<dbReference type="Proteomes" id="UP000183843">
    <property type="component" value="Unassembled WGS sequence"/>
</dbReference>
<dbReference type="RefSeq" id="WP_074813267.1">
    <property type="nucleotide sequence ID" value="NZ_FOJX01000002.1"/>
</dbReference>
<reference evidence="2 3" key="1">
    <citation type="submission" date="2016-10" db="EMBL/GenBank/DDBJ databases">
        <authorList>
            <person name="de Groot N.N."/>
        </authorList>
    </citation>
    <scope>NUCLEOTIDE SEQUENCE [LARGE SCALE GENOMIC DNA]</scope>
    <source>
        <strain evidence="2 3">L14</strain>
    </source>
</reference>
<evidence type="ECO:0000313" key="2">
    <source>
        <dbReference type="EMBL" id="SFA82450.1"/>
    </source>
</evidence>
<gene>
    <name evidence="2" type="ORF">SAMN05216587_10242</name>
</gene>
<dbReference type="AlphaFoldDB" id="A0A1I0W2I2"/>
<keyword evidence="1" id="KW-1133">Transmembrane helix</keyword>
<name>A0A1I0W2I2_SELRU</name>
<protein>
    <recommendedName>
        <fullName evidence="4">DUF3592 domain-containing protein</fullName>
    </recommendedName>
</protein>
<feature type="transmembrane region" description="Helical" evidence="1">
    <location>
        <begin position="116"/>
        <end position="139"/>
    </location>
</feature>
<evidence type="ECO:0008006" key="4">
    <source>
        <dbReference type="Google" id="ProtNLM"/>
    </source>
</evidence>
<accession>A0A1I0W2I2</accession>
<keyword evidence="1" id="KW-0812">Transmembrane</keyword>
<keyword evidence="1" id="KW-0472">Membrane</keyword>